<gene>
    <name evidence="2" type="ORF">ACFS29_05805</name>
</gene>
<evidence type="ECO:0000313" key="3">
    <source>
        <dbReference type="Proteomes" id="UP001597548"/>
    </source>
</evidence>
<organism evidence="2 3">
    <name type="scientific">Psychroserpens luteus</name>
    <dbReference type="NCBI Taxonomy" id="1434066"/>
    <lineage>
        <taxon>Bacteria</taxon>
        <taxon>Pseudomonadati</taxon>
        <taxon>Bacteroidota</taxon>
        <taxon>Flavobacteriia</taxon>
        <taxon>Flavobacteriales</taxon>
        <taxon>Flavobacteriaceae</taxon>
        <taxon>Psychroserpens</taxon>
    </lineage>
</organism>
<dbReference type="Gene3D" id="3.40.50.620">
    <property type="entry name" value="HUPs"/>
    <property type="match status" value="1"/>
</dbReference>
<dbReference type="EMBL" id="JBHUOS010000002">
    <property type="protein sequence ID" value="MFD2915144.1"/>
    <property type="molecule type" value="Genomic_DNA"/>
</dbReference>
<dbReference type="SUPFAM" id="SSF52402">
    <property type="entry name" value="Adenine nucleotide alpha hydrolases-like"/>
    <property type="match status" value="1"/>
</dbReference>
<feature type="domain" description="UspA" evidence="1">
    <location>
        <begin position="7"/>
        <end position="122"/>
    </location>
</feature>
<dbReference type="InterPro" id="IPR006016">
    <property type="entry name" value="UspA"/>
</dbReference>
<dbReference type="Pfam" id="PF00582">
    <property type="entry name" value="Usp"/>
    <property type="match status" value="1"/>
</dbReference>
<dbReference type="Proteomes" id="UP001597548">
    <property type="component" value="Unassembled WGS sequence"/>
</dbReference>
<reference evidence="3" key="1">
    <citation type="journal article" date="2019" name="Int. J. Syst. Evol. Microbiol.">
        <title>The Global Catalogue of Microorganisms (GCM) 10K type strain sequencing project: providing services to taxonomists for standard genome sequencing and annotation.</title>
        <authorList>
            <consortium name="The Broad Institute Genomics Platform"/>
            <consortium name="The Broad Institute Genome Sequencing Center for Infectious Disease"/>
            <person name="Wu L."/>
            <person name="Ma J."/>
        </authorList>
    </citation>
    <scope>NUCLEOTIDE SEQUENCE [LARGE SCALE GENOMIC DNA]</scope>
    <source>
        <strain evidence="3">KCTC 32514</strain>
    </source>
</reference>
<name>A0ABW5ZQ66_9FLAO</name>
<evidence type="ECO:0000313" key="2">
    <source>
        <dbReference type="EMBL" id="MFD2915144.1"/>
    </source>
</evidence>
<dbReference type="InterPro" id="IPR014729">
    <property type="entry name" value="Rossmann-like_a/b/a_fold"/>
</dbReference>
<sequence>MKTEKYKILVLSDLKKTENTILKNSVSLAKMIDAEIALFHVKKHIDIVGGDNQLSAIRALNEEHNTTKKTIDTSVNSYAKDYDVKIRGSYAFGKIKEEILKQIKSYKPDVIVLGQRDSNSLQLIGDGIIKFVLKEFKGYIMISSDENGLIPNEKMTLGVFNNSTKFFDTEFSKDVITHTQTPLKSFKIINSQKTDTKTVIEKEPKMVEYVFEQNSNALKTLSSFILKNNVNLLCVDRTENKTKNTGEASLREVVNKLNVSLLVSEA</sequence>
<dbReference type="RefSeq" id="WP_194508630.1">
    <property type="nucleotide sequence ID" value="NZ_JADILU010000005.1"/>
</dbReference>
<dbReference type="CDD" id="cd00293">
    <property type="entry name" value="USP-like"/>
    <property type="match status" value="1"/>
</dbReference>
<proteinExistence type="predicted"/>
<evidence type="ECO:0000259" key="1">
    <source>
        <dbReference type="Pfam" id="PF00582"/>
    </source>
</evidence>
<protein>
    <submittedName>
        <fullName evidence="2">Universal stress protein</fullName>
    </submittedName>
</protein>
<accession>A0ABW5ZQ66</accession>
<keyword evidence="3" id="KW-1185">Reference proteome</keyword>
<comment type="caution">
    <text evidence="2">The sequence shown here is derived from an EMBL/GenBank/DDBJ whole genome shotgun (WGS) entry which is preliminary data.</text>
</comment>